<reference evidence="2" key="1">
    <citation type="submission" date="2022-11" db="EMBL/GenBank/DDBJ databases">
        <title>Robbsia betulipollinis sp. nov., isolated from pollen of birch (Betula pendula).</title>
        <authorList>
            <person name="Shi H."/>
            <person name="Ambika Manirajan B."/>
            <person name="Ratering S."/>
            <person name="Geissler-Plaum R."/>
            <person name="Schnell S."/>
        </authorList>
    </citation>
    <scope>NUCLEOTIDE SEQUENCE</scope>
    <source>
        <strain evidence="2">Bb-Pol-6</strain>
    </source>
</reference>
<dbReference type="Proteomes" id="UP001082899">
    <property type="component" value="Unassembled WGS sequence"/>
</dbReference>
<evidence type="ECO:0000313" key="3">
    <source>
        <dbReference type="Proteomes" id="UP001082899"/>
    </source>
</evidence>
<feature type="domain" description="LysR substrate-binding" evidence="1">
    <location>
        <begin position="18"/>
        <end position="117"/>
    </location>
</feature>
<dbReference type="Gene3D" id="3.40.190.290">
    <property type="match status" value="1"/>
</dbReference>
<comment type="caution">
    <text evidence="2">The sequence shown here is derived from an EMBL/GenBank/DDBJ whole genome shotgun (WGS) entry which is preliminary data.</text>
</comment>
<dbReference type="EMBL" id="JAPMXC010000001">
    <property type="protein sequence ID" value="MCY0387079.1"/>
    <property type="molecule type" value="Genomic_DNA"/>
</dbReference>
<accession>A0ABT3ZKL6</accession>
<organism evidence="2 3">
    <name type="scientific">Robbsia betulipollinis</name>
    <dbReference type="NCBI Taxonomy" id="2981849"/>
    <lineage>
        <taxon>Bacteria</taxon>
        <taxon>Pseudomonadati</taxon>
        <taxon>Pseudomonadota</taxon>
        <taxon>Betaproteobacteria</taxon>
        <taxon>Burkholderiales</taxon>
        <taxon>Burkholderiaceae</taxon>
        <taxon>Robbsia</taxon>
    </lineage>
</organism>
<evidence type="ECO:0000313" key="2">
    <source>
        <dbReference type="EMBL" id="MCY0387079.1"/>
    </source>
</evidence>
<evidence type="ECO:0000259" key="1">
    <source>
        <dbReference type="Pfam" id="PF03466"/>
    </source>
</evidence>
<dbReference type="RefSeq" id="WP_267846793.1">
    <property type="nucleotide sequence ID" value="NZ_JAPMXC010000001.1"/>
</dbReference>
<name>A0ABT3ZKL6_9BURK</name>
<sequence>MHWIAQRGLLPSDPASLARAMLRWPILTFGRGTAPHIAVDAMVTRLAVHNNVPLSETRVTCMPSVAAMIHLLRDGYGVAAVPSLLVTAYLDSGELVALTGLHAPPPIVVAMCRRADAGVATLAAEQAAHDVCRGFCVTHGKALIEAL</sequence>
<dbReference type="SUPFAM" id="SSF53850">
    <property type="entry name" value="Periplasmic binding protein-like II"/>
    <property type="match status" value="1"/>
</dbReference>
<keyword evidence="3" id="KW-1185">Reference proteome</keyword>
<dbReference type="InterPro" id="IPR005119">
    <property type="entry name" value="LysR_subst-bd"/>
</dbReference>
<protein>
    <submittedName>
        <fullName evidence="2">LysR substrate-binding domain-containing protein</fullName>
    </submittedName>
</protein>
<gene>
    <name evidence="2" type="ORF">OVY01_07495</name>
</gene>
<proteinExistence type="predicted"/>
<dbReference type="Pfam" id="PF03466">
    <property type="entry name" value="LysR_substrate"/>
    <property type="match status" value="1"/>
</dbReference>